<evidence type="ECO:0000313" key="5">
    <source>
        <dbReference type="EMBL" id="MDK9580542.1"/>
    </source>
</evidence>
<dbReference type="PROSITE" id="PS50893">
    <property type="entry name" value="ABC_TRANSPORTER_2"/>
    <property type="match status" value="1"/>
</dbReference>
<organism evidence="5 6">
    <name type="scientific">Sneathia sanguinegens</name>
    <dbReference type="NCBI Taxonomy" id="40543"/>
    <lineage>
        <taxon>Bacteria</taxon>
        <taxon>Fusobacteriati</taxon>
        <taxon>Fusobacteriota</taxon>
        <taxon>Fusobacteriia</taxon>
        <taxon>Fusobacteriales</taxon>
        <taxon>Leptotrichiaceae</taxon>
        <taxon>Sneathia</taxon>
    </lineage>
</organism>
<accession>A0ABT7HKI1</accession>
<dbReference type="Gene3D" id="3.40.50.300">
    <property type="entry name" value="P-loop containing nucleotide triphosphate hydrolases"/>
    <property type="match status" value="1"/>
</dbReference>
<dbReference type="PANTHER" id="PTHR42788">
    <property type="entry name" value="TAURINE IMPORT ATP-BINDING PROTEIN-RELATED"/>
    <property type="match status" value="1"/>
</dbReference>
<dbReference type="CDD" id="cd03293">
    <property type="entry name" value="ABC_NrtD_SsuB_transporters"/>
    <property type="match status" value="1"/>
</dbReference>
<evidence type="ECO:0000256" key="1">
    <source>
        <dbReference type="ARBA" id="ARBA00022448"/>
    </source>
</evidence>
<dbReference type="PANTHER" id="PTHR42788:SF2">
    <property type="entry name" value="ABC TRANSPORTER ATP-BINDING PROTEIN"/>
    <property type="match status" value="1"/>
</dbReference>
<name>A0ABT7HKI1_9FUSO</name>
<dbReference type="Pfam" id="PF00005">
    <property type="entry name" value="ABC_tran"/>
    <property type="match status" value="1"/>
</dbReference>
<feature type="domain" description="ABC transporter" evidence="4">
    <location>
        <begin position="4"/>
        <end position="231"/>
    </location>
</feature>
<dbReference type="RefSeq" id="WP_285152853.1">
    <property type="nucleotide sequence ID" value="NZ_JASSPP010000004.1"/>
</dbReference>
<keyword evidence="2" id="KW-0547">Nucleotide-binding</keyword>
<proteinExistence type="predicted"/>
<dbReference type="InterPro" id="IPR050166">
    <property type="entry name" value="ABC_transporter_ATP-bind"/>
</dbReference>
<comment type="caution">
    <text evidence="5">The sequence shown here is derived from an EMBL/GenBank/DDBJ whole genome shotgun (WGS) entry which is preliminary data.</text>
</comment>
<dbReference type="SMART" id="SM00382">
    <property type="entry name" value="AAA"/>
    <property type="match status" value="1"/>
</dbReference>
<evidence type="ECO:0000256" key="2">
    <source>
        <dbReference type="ARBA" id="ARBA00022741"/>
    </source>
</evidence>
<dbReference type="Proteomes" id="UP001225134">
    <property type="component" value="Unassembled WGS sequence"/>
</dbReference>
<evidence type="ECO:0000259" key="4">
    <source>
        <dbReference type="PROSITE" id="PS50893"/>
    </source>
</evidence>
<dbReference type="InterPro" id="IPR027417">
    <property type="entry name" value="P-loop_NTPase"/>
</dbReference>
<sequence length="236" mass="27106">MNILEIKDICHKFDEKPIIEDINFCVKKGEIVGIIGPSGVGKTTLFNIIAGLIYPTRGEVYLEDEKITGKTAKVSYMLQKDLLLPFMTIYDNIALPLKIQKVDKNIIRKKIEENIPKFGLDGLLERYPKELSGGQRQRAALLRTYMFSDKIVLLDEPFSALDYITKTKMYDWFLNLKNKLNLTCLLITHDINEAILLADTVYVLLGQPGKFVAKFKINKTEEEMSRIKKEIFKVIK</sequence>
<dbReference type="InterPro" id="IPR003439">
    <property type="entry name" value="ABC_transporter-like_ATP-bd"/>
</dbReference>
<dbReference type="EMBL" id="JASSPP010000004">
    <property type="protein sequence ID" value="MDK9580542.1"/>
    <property type="molecule type" value="Genomic_DNA"/>
</dbReference>
<dbReference type="PROSITE" id="PS00211">
    <property type="entry name" value="ABC_TRANSPORTER_1"/>
    <property type="match status" value="1"/>
</dbReference>
<keyword evidence="1" id="KW-0813">Transport</keyword>
<dbReference type="InterPro" id="IPR017871">
    <property type="entry name" value="ABC_transporter-like_CS"/>
</dbReference>
<evidence type="ECO:0000256" key="3">
    <source>
        <dbReference type="ARBA" id="ARBA00022840"/>
    </source>
</evidence>
<evidence type="ECO:0000313" key="6">
    <source>
        <dbReference type="Proteomes" id="UP001225134"/>
    </source>
</evidence>
<protein>
    <submittedName>
        <fullName evidence="5">ABC transporter ATP-binding protein</fullName>
    </submittedName>
</protein>
<dbReference type="GO" id="GO:0005524">
    <property type="term" value="F:ATP binding"/>
    <property type="evidence" value="ECO:0007669"/>
    <property type="project" value="UniProtKB-KW"/>
</dbReference>
<keyword evidence="3 5" id="KW-0067">ATP-binding</keyword>
<dbReference type="SUPFAM" id="SSF52540">
    <property type="entry name" value="P-loop containing nucleoside triphosphate hydrolases"/>
    <property type="match status" value="1"/>
</dbReference>
<gene>
    <name evidence="5" type="ORF">QQA45_03300</name>
</gene>
<keyword evidence="6" id="KW-1185">Reference proteome</keyword>
<reference evidence="5 6" key="1">
    <citation type="submission" date="2023-06" db="EMBL/GenBank/DDBJ databases">
        <title>Antibody response to the Sneathia vaginalis cytopathogenic toxin A during pregnancy.</title>
        <authorList>
            <person name="Mccoy Z.T."/>
            <person name="Serrano M.G."/>
            <person name="Spaine K."/>
            <person name="Edwards D.J."/>
            <person name="Buck G.A."/>
            <person name="Jefferson K."/>
        </authorList>
    </citation>
    <scope>NUCLEOTIDE SEQUENCE [LARGE SCALE GENOMIC DNA]</scope>
    <source>
        <strain evidence="5 6">CCUG 42621</strain>
    </source>
</reference>
<dbReference type="InterPro" id="IPR003593">
    <property type="entry name" value="AAA+_ATPase"/>
</dbReference>